<evidence type="ECO:0000313" key="4">
    <source>
        <dbReference type="Proteomes" id="UP001301797"/>
    </source>
</evidence>
<dbReference type="InterPro" id="IPR035897">
    <property type="entry name" value="Toll_tir_struct_dom_sf"/>
</dbReference>
<dbReference type="AlphaFoldDB" id="A0AA97FC18"/>
<feature type="domain" description="Thoeris protein ThsB TIR-like" evidence="2">
    <location>
        <begin position="9"/>
        <end position="107"/>
    </location>
</feature>
<feature type="region of interest" description="Disordered" evidence="1">
    <location>
        <begin position="162"/>
        <end position="181"/>
    </location>
</feature>
<evidence type="ECO:0000313" key="3">
    <source>
        <dbReference type="EMBL" id="WOF16297.1"/>
    </source>
</evidence>
<protein>
    <recommendedName>
        <fullName evidence="2">Thoeris protein ThsB TIR-like domain-containing protein</fullName>
    </recommendedName>
</protein>
<accession>A0AA97FC18</accession>
<dbReference type="EMBL" id="CP043875">
    <property type="protein sequence ID" value="WOF16297.1"/>
    <property type="molecule type" value="Genomic_DNA"/>
</dbReference>
<feature type="compositionally biased region" description="Polar residues" evidence="1">
    <location>
        <begin position="162"/>
        <end position="174"/>
    </location>
</feature>
<sequence>MVSSVHKVFVSYHHANDQAYRNKFEEILRDSEISILKSVQLGDIDENLKTETIRQKIRDDYLSDSTVTIVLIGTETWKRKHVDWEIGSSIRHTEKNSRSGLLGIILPSYPSYKENKYNPYTIPPRLNDNLECDYAKIYPWNDNPQILKEWIHDAYNRRFKANPNNVRPSFGQNRSGDRWFD</sequence>
<dbReference type="Pfam" id="PF08937">
    <property type="entry name" value="ThsB_TIR"/>
    <property type="match status" value="1"/>
</dbReference>
<dbReference type="InterPro" id="IPR015032">
    <property type="entry name" value="ThsB__TIR-like_domain"/>
</dbReference>
<dbReference type="Proteomes" id="UP001301797">
    <property type="component" value="Chromosome"/>
</dbReference>
<keyword evidence="4" id="KW-1185">Reference proteome</keyword>
<evidence type="ECO:0000256" key="1">
    <source>
        <dbReference type="SAM" id="MobiDB-lite"/>
    </source>
</evidence>
<proteinExistence type="predicted"/>
<organism evidence="3 4">
    <name type="scientific">Methanochimaera problematica</name>
    <dbReference type="NCBI Taxonomy" id="2609417"/>
    <lineage>
        <taxon>Archaea</taxon>
        <taxon>Methanobacteriati</taxon>
        <taxon>Methanobacteriota</taxon>
        <taxon>Stenosarchaea group</taxon>
        <taxon>Methanomicrobia</taxon>
        <taxon>Methanomicrobiales</taxon>
        <taxon>Methanomicrobiaceae</taxon>
        <taxon>Methanochimaera</taxon>
    </lineage>
</organism>
<dbReference type="Gene3D" id="3.40.50.10140">
    <property type="entry name" value="Toll/interleukin-1 receptor homology (TIR) domain"/>
    <property type="match status" value="1"/>
</dbReference>
<gene>
    <name evidence="3" type="ORF">F1737_06000</name>
</gene>
<reference evidence="3 4" key="1">
    <citation type="submission" date="2019-09" db="EMBL/GenBank/DDBJ databases">
        <title>The complete genome of Methanoplanus sp. FWC-SCC4.</title>
        <authorList>
            <person name="Chen S.-C."/>
            <person name="Zhou Y.-Z."/>
            <person name="Lai M.-C."/>
        </authorList>
    </citation>
    <scope>NUCLEOTIDE SEQUENCE [LARGE SCALE GENOMIC DNA]</scope>
    <source>
        <strain evidence="3 4">FWC-SCC4</strain>
    </source>
</reference>
<evidence type="ECO:0000259" key="2">
    <source>
        <dbReference type="Pfam" id="PF08937"/>
    </source>
</evidence>
<dbReference type="KEGG" id="mefw:F1737_06000"/>
<name>A0AA97FC18_9EURY</name>